<keyword evidence="3" id="KW-0001">2Fe-2S</keyword>
<comment type="cofactor">
    <cofactor evidence="1">
        <name>FAD</name>
        <dbReference type="ChEBI" id="CHEBI:57692"/>
    </cofactor>
</comment>
<evidence type="ECO:0000256" key="5">
    <source>
        <dbReference type="ARBA" id="ARBA00023002"/>
    </source>
</evidence>
<dbReference type="InterPro" id="IPR017938">
    <property type="entry name" value="Riboflavin_synthase-like_b-brl"/>
</dbReference>
<dbReference type="InterPro" id="IPR012675">
    <property type="entry name" value="Beta-grasp_dom_sf"/>
</dbReference>
<evidence type="ECO:0000256" key="4">
    <source>
        <dbReference type="ARBA" id="ARBA00022723"/>
    </source>
</evidence>
<evidence type="ECO:0000259" key="8">
    <source>
        <dbReference type="PROSITE" id="PS51085"/>
    </source>
</evidence>
<dbReference type="RefSeq" id="WP_378408807.1">
    <property type="nucleotide sequence ID" value="NZ_JBHTCS010000028.1"/>
</dbReference>
<dbReference type="Gene3D" id="3.40.50.80">
    <property type="entry name" value="Nucleotide-binding domain of ferredoxin-NADP reductase (FNR) module"/>
    <property type="match status" value="1"/>
</dbReference>
<dbReference type="Gene3D" id="2.40.30.10">
    <property type="entry name" value="Translation factors"/>
    <property type="match status" value="1"/>
</dbReference>
<evidence type="ECO:0000259" key="9">
    <source>
        <dbReference type="PROSITE" id="PS51384"/>
    </source>
</evidence>
<keyword evidence="6" id="KW-0408">Iron</keyword>
<dbReference type="Gene3D" id="3.10.20.30">
    <property type="match status" value="1"/>
</dbReference>
<evidence type="ECO:0000256" key="7">
    <source>
        <dbReference type="ARBA" id="ARBA00023014"/>
    </source>
</evidence>
<gene>
    <name evidence="10" type="ORF">ACFQS9_22640</name>
</gene>
<dbReference type="InterPro" id="IPR001433">
    <property type="entry name" value="OxRdtase_FAD/NAD-bd"/>
</dbReference>
<evidence type="ECO:0000256" key="1">
    <source>
        <dbReference type="ARBA" id="ARBA00001974"/>
    </source>
</evidence>
<reference evidence="11" key="1">
    <citation type="journal article" date="2019" name="Int. J. Syst. Evol. Microbiol.">
        <title>The Global Catalogue of Microorganisms (GCM) 10K type strain sequencing project: providing services to taxonomists for standard genome sequencing and annotation.</title>
        <authorList>
            <consortium name="The Broad Institute Genomics Platform"/>
            <consortium name="The Broad Institute Genome Sequencing Center for Infectious Disease"/>
            <person name="Wu L."/>
            <person name="Ma J."/>
        </authorList>
    </citation>
    <scope>NUCLEOTIDE SEQUENCE [LARGE SCALE GENOMIC DNA]</scope>
    <source>
        <strain evidence="11">ICMP 19430</strain>
    </source>
</reference>
<dbReference type="CDD" id="cd00207">
    <property type="entry name" value="fer2"/>
    <property type="match status" value="1"/>
</dbReference>
<dbReference type="Pfam" id="PF00175">
    <property type="entry name" value="NAD_binding_1"/>
    <property type="match status" value="1"/>
</dbReference>
<keyword evidence="4" id="KW-0479">Metal-binding</keyword>
<dbReference type="PANTHER" id="PTHR47354:SF1">
    <property type="entry name" value="CARNITINE MONOOXYGENASE REDUCTASE SUBUNIT"/>
    <property type="match status" value="1"/>
</dbReference>
<dbReference type="PROSITE" id="PS51384">
    <property type="entry name" value="FAD_FR"/>
    <property type="match status" value="1"/>
</dbReference>
<dbReference type="InterPro" id="IPR036010">
    <property type="entry name" value="2Fe-2S_ferredoxin-like_sf"/>
</dbReference>
<dbReference type="InterPro" id="IPR001041">
    <property type="entry name" value="2Fe-2S_ferredoxin-type"/>
</dbReference>
<dbReference type="Proteomes" id="UP001596484">
    <property type="component" value="Unassembled WGS sequence"/>
</dbReference>
<name>A0ABW2S407_9NOCA</name>
<dbReference type="SUPFAM" id="SSF54292">
    <property type="entry name" value="2Fe-2S ferredoxin-like"/>
    <property type="match status" value="1"/>
</dbReference>
<protein>
    <submittedName>
        <fullName evidence="10">PDR/VanB family oxidoreductase</fullName>
    </submittedName>
</protein>
<evidence type="ECO:0000256" key="6">
    <source>
        <dbReference type="ARBA" id="ARBA00023004"/>
    </source>
</evidence>
<evidence type="ECO:0000313" key="11">
    <source>
        <dbReference type="Proteomes" id="UP001596484"/>
    </source>
</evidence>
<dbReference type="InterPro" id="IPR017927">
    <property type="entry name" value="FAD-bd_FR_type"/>
</dbReference>
<keyword evidence="7" id="KW-0411">Iron-sulfur</keyword>
<dbReference type="SUPFAM" id="SSF52343">
    <property type="entry name" value="Ferredoxin reductase-like, C-terminal NADP-linked domain"/>
    <property type="match status" value="1"/>
</dbReference>
<dbReference type="SUPFAM" id="SSF63380">
    <property type="entry name" value="Riboflavin synthase domain-like"/>
    <property type="match status" value="1"/>
</dbReference>
<evidence type="ECO:0000313" key="10">
    <source>
        <dbReference type="EMBL" id="MFC7450700.1"/>
    </source>
</evidence>
<organism evidence="10 11">
    <name type="scientific">Rhodococcus daqingensis</name>
    <dbReference type="NCBI Taxonomy" id="2479363"/>
    <lineage>
        <taxon>Bacteria</taxon>
        <taxon>Bacillati</taxon>
        <taxon>Actinomycetota</taxon>
        <taxon>Actinomycetes</taxon>
        <taxon>Mycobacteriales</taxon>
        <taxon>Nocardiaceae</taxon>
        <taxon>Rhodococcus</taxon>
    </lineage>
</organism>
<keyword evidence="5" id="KW-0560">Oxidoreductase</keyword>
<dbReference type="PANTHER" id="PTHR47354">
    <property type="entry name" value="NADH OXIDOREDUCTASE HCR"/>
    <property type="match status" value="1"/>
</dbReference>
<sequence>MLLLLLGYDAINWFDGRFSLPTPGMLAAPCEFIDVVVTERAAVTGDQSAVAITFAAPDGSPLPAWSAGAHIDVTLPSGTVRQYSLCGDPTDQSSYRIAVRLIQDGRGGSAEVHSALTVGTEFQVARPRNAFPLAVGGYNQTTSAVRLIAGGIGVTPILPMLDMLDRTATPWSMIYCGRTRDSLAFLSELARFGDRVTIHEDATYGPASAEELLGDLTVSSAVYTCGPPPMIDALRAALVDRPDVEFHYERFSLAPVVDGREFDLRFASSGEVVRVAADQTALSAILGARPDATYSCQQGFCRSCAVRVLDGAPEHRSTALSPGELDAGYFLPCVSRSEGCLTIDM</sequence>
<evidence type="ECO:0000256" key="3">
    <source>
        <dbReference type="ARBA" id="ARBA00022714"/>
    </source>
</evidence>
<dbReference type="EMBL" id="JBHTCS010000028">
    <property type="protein sequence ID" value="MFC7450700.1"/>
    <property type="molecule type" value="Genomic_DNA"/>
</dbReference>
<dbReference type="InterPro" id="IPR039261">
    <property type="entry name" value="FNR_nucleotide-bd"/>
</dbReference>
<dbReference type="PRINTS" id="PR00409">
    <property type="entry name" value="PHDIOXRDTASE"/>
</dbReference>
<accession>A0ABW2S407</accession>
<keyword evidence="2" id="KW-0285">Flavoprotein</keyword>
<proteinExistence type="predicted"/>
<feature type="domain" description="FAD-binding FR-type" evidence="9">
    <location>
        <begin position="30"/>
        <end position="134"/>
    </location>
</feature>
<feature type="domain" description="2Fe-2S ferredoxin-type" evidence="8">
    <location>
        <begin position="262"/>
        <end position="345"/>
    </location>
</feature>
<dbReference type="InterPro" id="IPR050415">
    <property type="entry name" value="MRET"/>
</dbReference>
<evidence type="ECO:0000256" key="2">
    <source>
        <dbReference type="ARBA" id="ARBA00022630"/>
    </source>
</evidence>
<dbReference type="PROSITE" id="PS51085">
    <property type="entry name" value="2FE2S_FER_2"/>
    <property type="match status" value="1"/>
</dbReference>
<dbReference type="CDD" id="cd06185">
    <property type="entry name" value="PDR_like"/>
    <property type="match status" value="1"/>
</dbReference>
<dbReference type="Pfam" id="PF00111">
    <property type="entry name" value="Fer2"/>
    <property type="match status" value="1"/>
</dbReference>
<keyword evidence="11" id="KW-1185">Reference proteome</keyword>
<comment type="caution">
    <text evidence="10">The sequence shown here is derived from an EMBL/GenBank/DDBJ whole genome shotgun (WGS) entry which is preliminary data.</text>
</comment>